<feature type="region of interest" description="Disordered" evidence="1">
    <location>
        <begin position="209"/>
        <end position="278"/>
    </location>
</feature>
<dbReference type="AlphaFoldDB" id="A0A6A4H202"/>
<keyword evidence="3" id="KW-1185">Reference proteome</keyword>
<feature type="region of interest" description="Disordered" evidence="1">
    <location>
        <begin position="383"/>
        <end position="467"/>
    </location>
</feature>
<feature type="region of interest" description="Disordered" evidence="1">
    <location>
        <begin position="532"/>
        <end position="580"/>
    </location>
</feature>
<gene>
    <name evidence="2" type="ORF">BT96DRAFT_1024083</name>
</gene>
<evidence type="ECO:0000313" key="3">
    <source>
        <dbReference type="Proteomes" id="UP000799118"/>
    </source>
</evidence>
<name>A0A6A4H202_9AGAR</name>
<dbReference type="Proteomes" id="UP000799118">
    <property type="component" value="Unassembled WGS sequence"/>
</dbReference>
<feature type="compositionally biased region" description="Low complexity" evidence="1">
    <location>
        <begin position="237"/>
        <end position="270"/>
    </location>
</feature>
<dbReference type="EMBL" id="ML769625">
    <property type="protein sequence ID" value="KAE9391404.1"/>
    <property type="molecule type" value="Genomic_DNA"/>
</dbReference>
<feature type="compositionally biased region" description="Polar residues" evidence="1">
    <location>
        <begin position="47"/>
        <end position="61"/>
    </location>
</feature>
<feature type="compositionally biased region" description="Low complexity" evidence="1">
    <location>
        <begin position="422"/>
        <end position="437"/>
    </location>
</feature>
<feature type="region of interest" description="Disordered" evidence="1">
    <location>
        <begin position="119"/>
        <end position="164"/>
    </location>
</feature>
<accession>A0A6A4H202</accession>
<sequence length="739" mass="78965">MALDATPGIPSSHSIPIHQTNNSLLKRALAGAAHGAAHLQTVPHQPHTPQNHSNANPNASSTLFQRSANSYLDANQNTLIPFNLADSDPSGQGIPYQLPATNDYRRVQQQQQNAYHVDARPMSTPTSNEIRQQHQQTPLTWLPPRTLQSSPSSSLSSSSSSSSSSYALQSTVIPGTSSSLVNGLTPKSPSTSIQRPVLERRYAQSNYAVPTPAIPGAGTLPSSSPALQRSGSDTLIPSFSSSPFASSQISSSPEPIRQQQRQPQAVEPQPISSRPGLLIAQNDPQIGSASTASAQVGVGSHSHSSRSRVATTRQKNNAGRSAPANQQHQLQAGPGYSSEPVPLRLPTPAQFYAVAQASQSSQPQQQVAQQIAQHEVPVIPSSAGAQRNDEVPALSRQPHQGNQPGSGYSSETVPLSLPTPAQFRVHQQQQQQKQASQVISLPPPVQSRTGTPASLHAQQTAGKKRKAQEAVGEMIMVDSPTLSNVTPFRPQNASGGIGDSSLSAIFVPSPAESTGAPGKATITRLSPRAQALAYPSPPSTLPSTSASPPASDSDFPLPPSVPAAKKRRVGDYPDAPQYSEPTSVQAMMFFANFINGETPETVPLQRVGAEGQTMIANLVTDPLVLEFDHGRFGQAPSPSPHASESRSEWQPSWLGGKKIFDSNCEPKCDSTLLSRWDLRDDDDESLPPLDVRQRMVESGEFFIDDEYKEPEDRNDELPYAHMVIDGILVRLPFGQDNAC</sequence>
<feature type="region of interest" description="Disordered" evidence="1">
    <location>
        <begin position="42"/>
        <end position="61"/>
    </location>
</feature>
<feature type="compositionally biased region" description="Low complexity" evidence="1">
    <location>
        <begin position="541"/>
        <end position="555"/>
    </location>
</feature>
<evidence type="ECO:0000256" key="1">
    <source>
        <dbReference type="SAM" id="MobiDB-lite"/>
    </source>
</evidence>
<protein>
    <submittedName>
        <fullName evidence="2">Uncharacterized protein</fullName>
    </submittedName>
</protein>
<feature type="region of interest" description="Disordered" evidence="1">
    <location>
        <begin position="177"/>
        <end position="196"/>
    </location>
</feature>
<feature type="compositionally biased region" description="Polar residues" evidence="1">
    <location>
        <begin position="123"/>
        <end position="139"/>
    </location>
</feature>
<feature type="compositionally biased region" description="Polar residues" evidence="1">
    <location>
        <begin position="177"/>
        <end position="194"/>
    </location>
</feature>
<organism evidence="2 3">
    <name type="scientific">Gymnopus androsaceus JB14</name>
    <dbReference type="NCBI Taxonomy" id="1447944"/>
    <lineage>
        <taxon>Eukaryota</taxon>
        <taxon>Fungi</taxon>
        <taxon>Dikarya</taxon>
        <taxon>Basidiomycota</taxon>
        <taxon>Agaricomycotina</taxon>
        <taxon>Agaricomycetes</taxon>
        <taxon>Agaricomycetidae</taxon>
        <taxon>Agaricales</taxon>
        <taxon>Marasmiineae</taxon>
        <taxon>Omphalotaceae</taxon>
        <taxon>Gymnopus</taxon>
    </lineage>
</organism>
<reference evidence="2" key="1">
    <citation type="journal article" date="2019" name="Environ. Microbiol.">
        <title>Fungal ecological strategies reflected in gene transcription - a case study of two litter decomposers.</title>
        <authorList>
            <person name="Barbi F."/>
            <person name="Kohler A."/>
            <person name="Barry K."/>
            <person name="Baskaran P."/>
            <person name="Daum C."/>
            <person name="Fauchery L."/>
            <person name="Ihrmark K."/>
            <person name="Kuo A."/>
            <person name="LaButti K."/>
            <person name="Lipzen A."/>
            <person name="Morin E."/>
            <person name="Grigoriev I.V."/>
            <person name="Henrissat B."/>
            <person name="Lindahl B."/>
            <person name="Martin F."/>
        </authorList>
    </citation>
    <scope>NUCLEOTIDE SEQUENCE</scope>
    <source>
        <strain evidence="2">JB14</strain>
    </source>
</reference>
<proteinExistence type="predicted"/>
<feature type="compositionally biased region" description="Low complexity" evidence="1">
    <location>
        <begin position="149"/>
        <end position="164"/>
    </location>
</feature>
<feature type="region of interest" description="Disordered" evidence="1">
    <location>
        <begin position="290"/>
        <end position="344"/>
    </location>
</feature>
<evidence type="ECO:0000313" key="2">
    <source>
        <dbReference type="EMBL" id="KAE9391404.1"/>
    </source>
</evidence>
<feature type="compositionally biased region" description="Polar residues" evidence="1">
    <location>
        <begin position="446"/>
        <end position="461"/>
    </location>
</feature>
<feature type="compositionally biased region" description="Polar residues" evidence="1">
    <location>
        <begin position="310"/>
        <end position="330"/>
    </location>
</feature>
<feature type="compositionally biased region" description="Polar residues" evidence="1">
    <location>
        <begin position="220"/>
        <end position="235"/>
    </location>
</feature>
<feature type="compositionally biased region" description="Polar residues" evidence="1">
    <location>
        <begin position="397"/>
        <end position="413"/>
    </location>
</feature>